<dbReference type="PRINTS" id="PR00118">
    <property type="entry name" value="BLACTAMASEA"/>
</dbReference>
<dbReference type="PROSITE" id="PS51318">
    <property type="entry name" value="TAT"/>
    <property type="match status" value="1"/>
</dbReference>
<evidence type="ECO:0000313" key="5">
    <source>
        <dbReference type="EMBL" id="GAA1835407.1"/>
    </source>
</evidence>
<gene>
    <name evidence="5" type="primary">blaPEN-bpc</name>
    <name evidence="5" type="ORF">GCM10009750_19930</name>
</gene>
<proteinExistence type="predicted"/>
<keyword evidence="3" id="KW-0732">Signal</keyword>
<dbReference type="PANTHER" id="PTHR35333">
    <property type="entry name" value="BETA-LACTAMASE"/>
    <property type="match status" value="1"/>
</dbReference>
<dbReference type="PANTHER" id="PTHR35333:SF3">
    <property type="entry name" value="BETA-LACTAMASE-TYPE TRANSPEPTIDASE FOLD CONTAINING PROTEIN"/>
    <property type="match status" value="1"/>
</dbReference>
<protein>
    <recommendedName>
        <fullName evidence="1">Beta-lactamase</fullName>
    </recommendedName>
    <alternativeName>
        <fullName evidence="2">Penicillinase</fullName>
    </alternativeName>
</protein>
<dbReference type="InterPro" id="IPR000871">
    <property type="entry name" value="Beta-lactam_class-A"/>
</dbReference>
<evidence type="ECO:0000256" key="3">
    <source>
        <dbReference type="SAM" id="SignalP"/>
    </source>
</evidence>
<dbReference type="NCBIfam" id="NF033103">
    <property type="entry name" value="bla_class_A"/>
    <property type="match status" value="1"/>
</dbReference>
<feature type="domain" description="Beta-lactamase class A catalytic" evidence="4">
    <location>
        <begin position="78"/>
        <end position="288"/>
    </location>
</feature>
<evidence type="ECO:0000313" key="6">
    <source>
        <dbReference type="Proteomes" id="UP001501746"/>
    </source>
</evidence>
<accession>A0ABN2MS16</accession>
<comment type="caution">
    <text evidence="5">The sequence shown here is derived from an EMBL/GenBank/DDBJ whole genome shotgun (WGS) entry which is preliminary data.</text>
</comment>
<dbReference type="Gene3D" id="3.40.710.10">
    <property type="entry name" value="DD-peptidase/beta-lactamase superfamily"/>
    <property type="match status" value="1"/>
</dbReference>
<evidence type="ECO:0000256" key="2">
    <source>
        <dbReference type="ARBA" id="ARBA00030171"/>
    </source>
</evidence>
<feature type="signal peptide" evidence="3">
    <location>
        <begin position="1"/>
        <end position="32"/>
    </location>
</feature>
<dbReference type="Proteomes" id="UP001501746">
    <property type="component" value="Unassembled WGS sequence"/>
</dbReference>
<keyword evidence="6" id="KW-1185">Reference proteome</keyword>
<dbReference type="InterPro" id="IPR006311">
    <property type="entry name" value="TAT_signal"/>
</dbReference>
<name>A0ABN2MS16_9MICO</name>
<dbReference type="Pfam" id="PF13354">
    <property type="entry name" value="Beta-lactamase2"/>
    <property type="match status" value="1"/>
</dbReference>
<evidence type="ECO:0000259" key="4">
    <source>
        <dbReference type="Pfam" id="PF13354"/>
    </source>
</evidence>
<reference evidence="5 6" key="1">
    <citation type="journal article" date="2019" name="Int. J. Syst. Evol. Microbiol.">
        <title>The Global Catalogue of Microorganisms (GCM) 10K type strain sequencing project: providing services to taxonomists for standard genome sequencing and annotation.</title>
        <authorList>
            <consortium name="The Broad Institute Genomics Platform"/>
            <consortium name="The Broad Institute Genome Sequencing Center for Infectious Disease"/>
            <person name="Wu L."/>
            <person name="Ma J."/>
        </authorList>
    </citation>
    <scope>NUCLEOTIDE SEQUENCE [LARGE SCALE GENOMIC DNA]</scope>
    <source>
        <strain evidence="5 6">JCM 14323</strain>
    </source>
</reference>
<organism evidence="5 6">
    <name type="scientific">Agromyces salentinus</name>
    <dbReference type="NCBI Taxonomy" id="269421"/>
    <lineage>
        <taxon>Bacteria</taxon>
        <taxon>Bacillati</taxon>
        <taxon>Actinomycetota</taxon>
        <taxon>Actinomycetes</taxon>
        <taxon>Micrococcales</taxon>
        <taxon>Microbacteriaceae</taxon>
        <taxon>Agromyces</taxon>
    </lineage>
</organism>
<dbReference type="SUPFAM" id="SSF56601">
    <property type="entry name" value="beta-lactamase/transpeptidase-like"/>
    <property type="match status" value="1"/>
</dbReference>
<dbReference type="InterPro" id="IPR045155">
    <property type="entry name" value="Beta-lactam_cat"/>
</dbReference>
<feature type="chain" id="PRO_5045627311" description="Beta-lactamase" evidence="3">
    <location>
        <begin position="33"/>
        <end position="311"/>
    </location>
</feature>
<dbReference type="RefSeq" id="WP_170296952.1">
    <property type="nucleotide sequence ID" value="NZ_BAAANK010000005.1"/>
</dbReference>
<dbReference type="InterPro" id="IPR012338">
    <property type="entry name" value="Beta-lactam/transpept-like"/>
</dbReference>
<dbReference type="EMBL" id="BAAANK010000005">
    <property type="protein sequence ID" value="GAA1835407.1"/>
    <property type="molecule type" value="Genomic_DNA"/>
</dbReference>
<sequence>MTSSHRSTSISRRSLLAFGGAATAGLVASSVAAPTTGAQALPHGTASGGGDHGRMSRELRALEAATSVRIGVHAVAQGGRRAFRYRGDELFPMCSLFKPLAAAALVQARGYDEAYWTTPIPFTDADLVVDSNVLDKLDPQEATPGELADAALRFSDNTAGNLILRELGGPAAVTAFAASLGATDTRLDRWEPDLNQAIPGDERDTTTPDDIAHLYSALLLDEAAGLLAASQLRAWMLRNRTSDARMRAGLTPPYDLADKTGGGAYGVVNDAGVLWRPDAAPLTLAILTSTDRADAVRNNAVVAEATRIVVG</sequence>
<evidence type="ECO:0000256" key="1">
    <source>
        <dbReference type="ARBA" id="ARBA00018879"/>
    </source>
</evidence>